<protein>
    <recommendedName>
        <fullName evidence="3">ethanolamine kinase</fullName>
        <ecNumber evidence="3">2.7.1.82</ecNumber>
    </recommendedName>
</protein>
<dbReference type="Proteomes" id="UP000022910">
    <property type="component" value="Unassembled WGS sequence"/>
</dbReference>
<evidence type="ECO:0000313" key="6">
    <source>
        <dbReference type="Proteomes" id="UP000022910"/>
    </source>
</evidence>
<dbReference type="OMA" id="FALIPKY"/>
<dbReference type="Gene3D" id="3.30.200.20">
    <property type="entry name" value="Phosphorylase Kinase, domain 1"/>
    <property type="match status" value="1"/>
</dbReference>
<evidence type="ECO:0000256" key="1">
    <source>
        <dbReference type="ARBA" id="ARBA00037883"/>
    </source>
</evidence>
<comment type="pathway">
    <text evidence="1">Phospholipid metabolism; phosphatidylethanolamine biosynthesis; phosphatidylethanolamine from ethanolamine: step 1/3.</text>
</comment>
<proteinExistence type="inferred from homology"/>
<dbReference type="CDD" id="cd05157">
    <property type="entry name" value="ETNK_euk"/>
    <property type="match status" value="1"/>
</dbReference>
<dbReference type="SUPFAM" id="SSF56112">
    <property type="entry name" value="Protein kinase-like (PK-like)"/>
    <property type="match status" value="1"/>
</dbReference>
<dbReference type="EMBL" id="JEMT01012320">
    <property type="protein sequence ID" value="EXX76091.1"/>
    <property type="molecule type" value="Genomic_DNA"/>
</dbReference>
<evidence type="ECO:0000256" key="2">
    <source>
        <dbReference type="ARBA" id="ARBA00038211"/>
    </source>
</evidence>
<evidence type="ECO:0000256" key="3">
    <source>
        <dbReference type="ARBA" id="ARBA00038874"/>
    </source>
</evidence>
<evidence type="ECO:0000313" key="4">
    <source>
        <dbReference type="EMBL" id="EXX76091.1"/>
    </source>
</evidence>
<comment type="caution">
    <text evidence="5">The sequence shown here is derived from an EMBL/GenBank/DDBJ whole genome shotgun (WGS) entry which is preliminary data.</text>
</comment>
<reference evidence="5 6" key="1">
    <citation type="submission" date="2014-02" db="EMBL/GenBank/DDBJ databases">
        <title>Single nucleus genome sequencing reveals high similarity among nuclei of an endomycorrhizal fungus.</title>
        <authorList>
            <person name="Lin K."/>
            <person name="Geurts R."/>
            <person name="Zhang Z."/>
            <person name="Limpens E."/>
            <person name="Saunders D.G."/>
            <person name="Mu D."/>
            <person name="Pang E."/>
            <person name="Cao H."/>
            <person name="Cha H."/>
            <person name="Lin T."/>
            <person name="Zhou Q."/>
            <person name="Shang Y."/>
            <person name="Li Y."/>
            <person name="Ivanov S."/>
            <person name="Sharma T."/>
            <person name="Velzen R.V."/>
            <person name="Ruijter N.D."/>
            <person name="Aanen D.K."/>
            <person name="Win J."/>
            <person name="Kamoun S."/>
            <person name="Bisseling T."/>
            <person name="Huang S."/>
        </authorList>
    </citation>
    <scope>NUCLEOTIDE SEQUENCE [LARGE SCALE GENOMIC DNA]</scope>
    <source>
        <strain evidence="5">DAOM 197198w</strain>
        <strain evidence="6">DAOM197198w</strain>
    </source>
</reference>
<comment type="similarity">
    <text evidence="2">Belongs to the choline/ethanolamine kinase family.</text>
</comment>
<dbReference type="AlphaFoldDB" id="A0A015KDS6"/>
<sequence>MLSNGAFDVSSLEQLETYIQNNIKYIDYFVVSSNLFECALELALRLFPTWKKEDLELEQCKDGITNKLIKCTNKPLGFSILIRTYGNKSEVLIDRKQEIYNIVSLSSLDLSPPLYGRFNNGIVYGFIEGKVFSVADLSDPFKSLLAAKNLAIWHGTDIAGEKKPNLFITLKKWLKEVTKSYDNDEKFLKHFNIEKLNKELISLEQELVKVNSPVTFCHNDLLYANIIYNESAKKVSFIDYEYACYSYRGFDIGNHFCEFAGFECDYSLYPDEKFQMQWLRHYLNAFNSTRDATDEEISILYREVNKFALASHFYWGLWGLIQAQLSDIDFNYMEYAVLRFKEYYKRKDEFLSL</sequence>
<dbReference type="PANTHER" id="PTHR22603">
    <property type="entry name" value="CHOLINE/ETHANOALAMINE KINASE"/>
    <property type="match status" value="1"/>
</dbReference>
<accession>A0A015KDS6</accession>
<gene>
    <name evidence="5" type="ORF">RirG_000880</name>
    <name evidence="4" type="ORF">RirG_036250</name>
</gene>
<dbReference type="GO" id="GO:0004305">
    <property type="term" value="F:ethanolamine kinase activity"/>
    <property type="evidence" value="ECO:0007669"/>
    <property type="project" value="UniProtKB-EC"/>
</dbReference>
<dbReference type="OrthoDB" id="10267235at2759"/>
<dbReference type="HOGENOM" id="CLU_012712_1_0_1"/>
<dbReference type="GO" id="GO:0006646">
    <property type="term" value="P:phosphatidylethanolamine biosynthetic process"/>
    <property type="evidence" value="ECO:0007669"/>
    <property type="project" value="TreeGrafter"/>
</dbReference>
<dbReference type="PANTHER" id="PTHR22603:SF66">
    <property type="entry name" value="ETHANOLAMINE KINASE"/>
    <property type="match status" value="1"/>
</dbReference>
<dbReference type="EMBL" id="JEMT01000476">
    <property type="protein sequence ID" value="EXX79932.1"/>
    <property type="molecule type" value="Genomic_DNA"/>
</dbReference>
<dbReference type="InterPro" id="IPR011009">
    <property type="entry name" value="Kinase-like_dom_sf"/>
</dbReference>
<dbReference type="GO" id="GO:0005737">
    <property type="term" value="C:cytoplasm"/>
    <property type="evidence" value="ECO:0007669"/>
    <property type="project" value="TreeGrafter"/>
</dbReference>
<dbReference type="EC" id="2.7.1.82" evidence="3"/>
<evidence type="ECO:0000313" key="5">
    <source>
        <dbReference type="EMBL" id="EXX79932.1"/>
    </source>
</evidence>
<dbReference type="Pfam" id="PF01633">
    <property type="entry name" value="Choline_kinase"/>
    <property type="match status" value="1"/>
</dbReference>
<keyword evidence="6" id="KW-1185">Reference proteome</keyword>
<keyword evidence="5" id="KW-0418">Kinase</keyword>
<keyword evidence="5" id="KW-0808">Transferase</keyword>
<organism evidence="5 6">
    <name type="scientific">Rhizophagus irregularis (strain DAOM 197198w)</name>
    <name type="common">Glomus intraradices</name>
    <dbReference type="NCBI Taxonomy" id="1432141"/>
    <lineage>
        <taxon>Eukaryota</taxon>
        <taxon>Fungi</taxon>
        <taxon>Fungi incertae sedis</taxon>
        <taxon>Mucoromycota</taxon>
        <taxon>Glomeromycotina</taxon>
        <taxon>Glomeromycetes</taxon>
        <taxon>Glomerales</taxon>
        <taxon>Glomeraceae</taxon>
        <taxon>Rhizophagus</taxon>
    </lineage>
</organism>
<name>A0A015KDS6_RHIIW</name>
<dbReference type="STRING" id="1432141.A0A015KDS6"/>
<dbReference type="Gene3D" id="3.90.1200.10">
    <property type="match status" value="1"/>
</dbReference>